<dbReference type="RefSeq" id="WP_103466330.1">
    <property type="nucleotide sequence ID" value="NZ_PPXC01000010.1"/>
</dbReference>
<evidence type="ECO:0000313" key="5">
    <source>
        <dbReference type="Proteomes" id="UP000237061"/>
    </source>
</evidence>
<dbReference type="InterPro" id="IPR016181">
    <property type="entry name" value="Acyl_CoA_acyltransferase"/>
</dbReference>
<keyword evidence="5" id="KW-1185">Reference proteome</keyword>
<dbReference type="GO" id="GO:0016747">
    <property type="term" value="F:acyltransferase activity, transferring groups other than amino-acyl groups"/>
    <property type="evidence" value="ECO:0007669"/>
    <property type="project" value="InterPro"/>
</dbReference>
<sequence>MKSAPVLTLRESRGPEDLEELTNIWRDSVEATHHFLPPEVIDRLEPVVRDEYLPNLTVQVAEVNGCLVGFIGMQARQIAMLFVADEARSMGVGSMLLDWAKQRFSTLTLDVNEQNPRAAVFYIRRGFKPRGRSETDAQGLPFPLLHMSWSVEPTG</sequence>
<organism evidence="4 5">
    <name type="scientific">Arthrobacter glacialis</name>
    <dbReference type="NCBI Taxonomy" id="1664"/>
    <lineage>
        <taxon>Bacteria</taxon>
        <taxon>Bacillati</taxon>
        <taxon>Actinomycetota</taxon>
        <taxon>Actinomycetes</taxon>
        <taxon>Micrococcales</taxon>
        <taxon>Micrococcaceae</taxon>
        <taxon>Arthrobacter</taxon>
    </lineage>
</organism>
<dbReference type="CDD" id="cd04301">
    <property type="entry name" value="NAT_SF"/>
    <property type="match status" value="1"/>
</dbReference>
<dbReference type="PANTHER" id="PTHR43800:SF1">
    <property type="entry name" value="PEPTIDYL-LYSINE N-ACETYLTRANSFERASE YJAB"/>
    <property type="match status" value="1"/>
</dbReference>
<dbReference type="SUPFAM" id="SSF55729">
    <property type="entry name" value="Acyl-CoA N-acyltransferases (Nat)"/>
    <property type="match status" value="1"/>
</dbReference>
<gene>
    <name evidence="4" type="ORF">CVS27_13450</name>
</gene>
<protein>
    <submittedName>
        <fullName evidence="4">GNAT family N-acetyltransferase</fullName>
    </submittedName>
</protein>
<dbReference type="Proteomes" id="UP000237061">
    <property type="component" value="Unassembled WGS sequence"/>
</dbReference>
<proteinExistence type="predicted"/>
<keyword evidence="1 4" id="KW-0808">Transferase</keyword>
<accession>A0A2S3ZUN2</accession>
<keyword evidence="2" id="KW-0012">Acyltransferase</keyword>
<feature type="domain" description="N-acetyltransferase" evidence="3">
    <location>
        <begin position="7"/>
        <end position="152"/>
    </location>
</feature>
<name>A0A2S3ZUN2_ARTGL</name>
<evidence type="ECO:0000259" key="3">
    <source>
        <dbReference type="PROSITE" id="PS51186"/>
    </source>
</evidence>
<dbReference type="Pfam" id="PF13673">
    <property type="entry name" value="Acetyltransf_10"/>
    <property type="match status" value="1"/>
</dbReference>
<dbReference type="Gene3D" id="3.40.630.30">
    <property type="match status" value="1"/>
</dbReference>
<evidence type="ECO:0000256" key="1">
    <source>
        <dbReference type="ARBA" id="ARBA00022679"/>
    </source>
</evidence>
<dbReference type="PROSITE" id="PS51186">
    <property type="entry name" value="GNAT"/>
    <property type="match status" value="1"/>
</dbReference>
<dbReference type="InterPro" id="IPR000182">
    <property type="entry name" value="GNAT_dom"/>
</dbReference>
<dbReference type="PANTHER" id="PTHR43800">
    <property type="entry name" value="PEPTIDYL-LYSINE N-ACETYLTRANSFERASE YJAB"/>
    <property type="match status" value="1"/>
</dbReference>
<dbReference type="EMBL" id="PPXC01000010">
    <property type="protein sequence ID" value="POH72938.1"/>
    <property type="molecule type" value="Genomic_DNA"/>
</dbReference>
<reference evidence="4 5" key="1">
    <citation type="submission" date="2018-01" db="EMBL/GenBank/DDBJ databases">
        <title>Arthrobacter sp. nov., from glaciers in China.</title>
        <authorList>
            <person name="Liu Q."/>
            <person name="Xin Y.-H."/>
        </authorList>
    </citation>
    <scope>NUCLEOTIDE SEQUENCE [LARGE SCALE GENOMIC DNA]</scope>
    <source>
        <strain evidence="4 5">HLT2-12-2</strain>
    </source>
</reference>
<evidence type="ECO:0000256" key="2">
    <source>
        <dbReference type="ARBA" id="ARBA00023315"/>
    </source>
</evidence>
<evidence type="ECO:0000313" key="4">
    <source>
        <dbReference type="EMBL" id="POH72938.1"/>
    </source>
</evidence>
<dbReference type="AlphaFoldDB" id="A0A2S3ZUN2"/>
<comment type="caution">
    <text evidence="4">The sequence shown here is derived from an EMBL/GenBank/DDBJ whole genome shotgun (WGS) entry which is preliminary data.</text>
</comment>